<organism evidence="2 3">
    <name type="scientific">Mediterraneibacter gnavus</name>
    <name type="common">Ruminococcus gnavus</name>
    <dbReference type="NCBI Taxonomy" id="33038"/>
    <lineage>
        <taxon>Bacteria</taxon>
        <taxon>Bacillati</taxon>
        <taxon>Bacillota</taxon>
        <taxon>Clostridia</taxon>
        <taxon>Lachnospirales</taxon>
        <taxon>Lachnospiraceae</taxon>
        <taxon>Mediterraneibacter</taxon>
    </lineage>
</organism>
<keyword evidence="1" id="KW-0812">Transmembrane</keyword>
<dbReference type="EMBL" id="QRWQ01000006">
    <property type="protein sequence ID" value="RGT39162.1"/>
    <property type="molecule type" value="Genomic_DNA"/>
</dbReference>
<accession>A0A412NIP7</accession>
<evidence type="ECO:0000313" key="2">
    <source>
        <dbReference type="EMBL" id="RGT39162.1"/>
    </source>
</evidence>
<keyword evidence="1" id="KW-0472">Membrane</keyword>
<dbReference type="AlphaFoldDB" id="A0A412NIP7"/>
<evidence type="ECO:0000256" key="1">
    <source>
        <dbReference type="SAM" id="Phobius"/>
    </source>
</evidence>
<evidence type="ECO:0000313" key="3">
    <source>
        <dbReference type="Proteomes" id="UP000283834"/>
    </source>
</evidence>
<gene>
    <name evidence="2" type="ORF">DWX36_07915</name>
</gene>
<proteinExistence type="predicted"/>
<comment type="caution">
    <text evidence="2">The sequence shown here is derived from an EMBL/GenBank/DDBJ whole genome shotgun (WGS) entry which is preliminary data.</text>
</comment>
<feature type="transmembrane region" description="Helical" evidence="1">
    <location>
        <begin position="9"/>
        <end position="30"/>
    </location>
</feature>
<feature type="transmembrane region" description="Helical" evidence="1">
    <location>
        <begin position="36"/>
        <end position="54"/>
    </location>
</feature>
<name>A0A412NIP7_MEDGN</name>
<reference evidence="2 3" key="1">
    <citation type="submission" date="2018-08" db="EMBL/GenBank/DDBJ databases">
        <title>A genome reference for cultivated species of the human gut microbiota.</title>
        <authorList>
            <person name="Zou Y."/>
            <person name="Xue W."/>
            <person name="Luo G."/>
        </authorList>
    </citation>
    <scope>NUCLEOTIDE SEQUENCE [LARGE SCALE GENOMIC DNA]</scope>
    <source>
        <strain evidence="2 3">AF19-16AC</strain>
    </source>
</reference>
<dbReference type="Proteomes" id="UP000283834">
    <property type="component" value="Unassembled WGS sequence"/>
</dbReference>
<keyword evidence="1" id="KW-1133">Transmembrane helix</keyword>
<sequence>MGEGKERVLGLKIFLGVMIALMLLGIIGARTKCSKSIAGAITICCIVLLTAIIAKENQPKVTAVAPESGKIQTEQNAWGTITVTDDTGVTREYQGCIHISGTYPYETTEYMGLCVSMESAIETGEWSPGMYKLYYESKGKYWEAKSNEKESKTDE</sequence>
<protein>
    <submittedName>
        <fullName evidence="2">Uncharacterized protein</fullName>
    </submittedName>
</protein>